<feature type="compositionally biased region" description="Polar residues" evidence="1">
    <location>
        <begin position="56"/>
        <end position="72"/>
    </location>
</feature>
<accession>A0A8W8JRG9</accession>
<feature type="region of interest" description="Disordered" evidence="1">
    <location>
        <begin position="53"/>
        <end position="83"/>
    </location>
</feature>
<evidence type="ECO:0000313" key="2">
    <source>
        <dbReference type="EnsemblMetazoa" id="G19970.1:cds"/>
    </source>
</evidence>
<evidence type="ECO:0000256" key="1">
    <source>
        <dbReference type="SAM" id="MobiDB-lite"/>
    </source>
</evidence>
<reference evidence="2" key="1">
    <citation type="submission" date="2022-08" db="UniProtKB">
        <authorList>
            <consortium name="EnsemblMetazoa"/>
        </authorList>
    </citation>
    <scope>IDENTIFICATION</scope>
    <source>
        <strain evidence="2">05x7-T-G4-1.051#20</strain>
    </source>
</reference>
<sequence length="198" mass="23063">MQVSHLLSLQSHWPVWEGEFHSIRALFSHSEWDFDSCVVFNNWKEENTDEEIRAGQNVSATSDNNPDINEQQAAGGDPGHGGDDAIPEINDQECMYCFCHPCVTSNRQEWLGNGAPPHTRNSTIRKTKYKKFWTMMSRRYAWNHPRYQAKKAAHFNRDEEVENIVWTQREIMPECVLSLVRDLYPNPPGRPYMGHKWA</sequence>
<dbReference type="AlphaFoldDB" id="A0A8W8JRG9"/>
<evidence type="ECO:0000313" key="3">
    <source>
        <dbReference type="Proteomes" id="UP000005408"/>
    </source>
</evidence>
<dbReference type="EnsemblMetazoa" id="G19970.1">
    <property type="protein sequence ID" value="G19970.1:cds"/>
    <property type="gene ID" value="G19970"/>
</dbReference>
<protein>
    <submittedName>
        <fullName evidence="2">Uncharacterized protein</fullName>
    </submittedName>
</protein>
<dbReference type="Proteomes" id="UP000005408">
    <property type="component" value="Unassembled WGS sequence"/>
</dbReference>
<keyword evidence="3" id="KW-1185">Reference proteome</keyword>
<proteinExistence type="predicted"/>
<organism evidence="2 3">
    <name type="scientific">Magallana gigas</name>
    <name type="common">Pacific oyster</name>
    <name type="synonym">Crassostrea gigas</name>
    <dbReference type="NCBI Taxonomy" id="29159"/>
    <lineage>
        <taxon>Eukaryota</taxon>
        <taxon>Metazoa</taxon>
        <taxon>Spiralia</taxon>
        <taxon>Lophotrochozoa</taxon>
        <taxon>Mollusca</taxon>
        <taxon>Bivalvia</taxon>
        <taxon>Autobranchia</taxon>
        <taxon>Pteriomorphia</taxon>
        <taxon>Ostreida</taxon>
        <taxon>Ostreoidea</taxon>
        <taxon>Ostreidae</taxon>
        <taxon>Magallana</taxon>
    </lineage>
</organism>
<name>A0A8W8JRG9_MAGGI</name>